<dbReference type="Proteomes" id="UP000233435">
    <property type="component" value="Unassembled WGS sequence"/>
</dbReference>
<evidence type="ECO:0000259" key="1">
    <source>
        <dbReference type="Pfam" id="PF01182"/>
    </source>
</evidence>
<reference evidence="2 3" key="1">
    <citation type="submission" date="2017-12" db="EMBL/GenBank/DDBJ databases">
        <title>Confluentibacter flavum sp. nov., isolated from the saline lake.</title>
        <authorList>
            <person name="Yu L."/>
        </authorList>
    </citation>
    <scope>NUCLEOTIDE SEQUENCE [LARGE SCALE GENOMIC DNA]</scope>
    <source>
        <strain evidence="2 3">3B</strain>
    </source>
</reference>
<dbReference type="PANTHER" id="PTHR11280:SF6">
    <property type="entry name" value="GLUCOSAMINE-6-PHOSPHATE ISOMERASE NAGB"/>
    <property type="match status" value="1"/>
</dbReference>
<keyword evidence="3" id="KW-1185">Reference proteome</keyword>
<dbReference type="CDD" id="cd01399">
    <property type="entry name" value="GlcN6P_deaminase"/>
    <property type="match status" value="1"/>
</dbReference>
<evidence type="ECO:0000313" key="2">
    <source>
        <dbReference type="EMBL" id="PKQ44451.1"/>
    </source>
</evidence>
<accession>A0A2N3HHM4</accession>
<dbReference type="RefSeq" id="WP_106660427.1">
    <property type="nucleotide sequence ID" value="NZ_PJEO01000050.1"/>
</dbReference>
<dbReference type="InterPro" id="IPR004547">
    <property type="entry name" value="Glucosamine6P_isomerase"/>
</dbReference>
<dbReference type="GO" id="GO:0006046">
    <property type="term" value="P:N-acetylglucosamine catabolic process"/>
    <property type="evidence" value="ECO:0007669"/>
    <property type="project" value="TreeGrafter"/>
</dbReference>
<proteinExistence type="predicted"/>
<comment type="caution">
    <text evidence="2">The sequence shown here is derived from an EMBL/GenBank/DDBJ whole genome shotgun (WGS) entry which is preliminary data.</text>
</comment>
<dbReference type="GO" id="GO:0005737">
    <property type="term" value="C:cytoplasm"/>
    <property type="evidence" value="ECO:0007669"/>
    <property type="project" value="TreeGrafter"/>
</dbReference>
<protein>
    <submittedName>
        <fullName evidence="2">Glucosamine-6-phosphate deaminase</fullName>
    </submittedName>
</protein>
<sequence length="250" mass="28248">MKIVISEDKNKLGKNATQKGAEFIRNAIEKEGQANLIVATGVSQFEMLSELVKEDIDWTKVTGFHLDEYIGLPNTHKASFRKYLKERFVDLVPIKKFYYVNGNAENPLEECNRLDEIISGMQIHVAFVGIGENAHLAFNDPPADFDREEAYFVANLDKACRKQQLREGWFPSLEDVPKQAISMSVKQVLKSEVIIASVPDRRKAIAVRNTIESEIAPDVPATALKLHNQTWLYLDKASASLLNESHETIF</sequence>
<dbReference type="SUPFAM" id="SSF100950">
    <property type="entry name" value="NagB/RpiA/CoA transferase-like"/>
    <property type="match status" value="1"/>
</dbReference>
<dbReference type="GO" id="GO:0019262">
    <property type="term" value="P:N-acetylneuraminate catabolic process"/>
    <property type="evidence" value="ECO:0007669"/>
    <property type="project" value="TreeGrafter"/>
</dbReference>
<dbReference type="OrthoDB" id="9791139at2"/>
<gene>
    <name evidence="2" type="ORF">CSW08_13660</name>
</gene>
<dbReference type="AlphaFoldDB" id="A0A2N3HHM4"/>
<dbReference type="GO" id="GO:0005975">
    <property type="term" value="P:carbohydrate metabolic process"/>
    <property type="evidence" value="ECO:0007669"/>
    <property type="project" value="InterPro"/>
</dbReference>
<dbReference type="Gene3D" id="3.40.50.1360">
    <property type="match status" value="1"/>
</dbReference>
<dbReference type="InterPro" id="IPR037171">
    <property type="entry name" value="NagB/RpiA_transferase-like"/>
</dbReference>
<name>A0A2N3HHM4_9FLAO</name>
<dbReference type="PANTHER" id="PTHR11280">
    <property type="entry name" value="GLUCOSAMINE-6-PHOSPHATE ISOMERASE"/>
    <property type="match status" value="1"/>
</dbReference>
<feature type="domain" description="Glucosamine/galactosamine-6-phosphate isomerase" evidence="1">
    <location>
        <begin position="8"/>
        <end position="228"/>
    </location>
</feature>
<dbReference type="EMBL" id="PJEO01000050">
    <property type="protein sequence ID" value="PKQ44451.1"/>
    <property type="molecule type" value="Genomic_DNA"/>
</dbReference>
<dbReference type="Pfam" id="PF01182">
    <property type="entry name" value="Glucosamine_iso"/>
    <property type="match status" value="1"/>
</dbReference>
<organism evidence="2 3">
    <name type="scientific">Confluentibacter flavum</name>
    <dbReference type="NCBI Taxonomy" id="1909700"/>
    <lineage>
        <taxon>Bacteria</taxon>
        <taxon>Pseudomonadati</taxon>
        <taxon>Bacteroidota</taxon>
        <taxon>Flavobacteriia</taxon>
        <taxon>Flavobacteriales</taxon>
        <taxon>Flavobacteriaceae</taxon>
        <taxon>Confluentibacter</taxon>
    </lineage>
</organism>
<dbReference type="GO" id="GO:0042802">
    <property type="term" value="F:identical protein binding"/>
    <property type="evidence" value="ECO:0007669"/>
    <property type="project" value="TreeGrafter"/>
</dbReference>
<evidence type="ECO:0000313" key="3">
    <source>
        <dbReference type="Proteomes" id="UP000233435"/>
    </source>
</evidence>
<dbReference type="InterPro" id="IPR006148">
    <property type="entry name" value="Glc/Gal-6P_isomerase"/>
</dbReference>
<dbReference type="GO" id="GO:0004342">
    <property type="term" value="F:glucosamine-6-phosphate deaminase activity"/>
    <property type="evidence" value="ECO:0007669"/>
    <property type="project" value="InterPro"/>
</dbReference>
<dbReference type="GO" id="GO:0006043">
    <property type="term" value="P:glucosamine catabolic process"/>
    <property type="evidence" value="ECO:0007669"/>
    <property type="project" value="TreeGrafter"/>
</dbReference>